<dbReference type="Proteomes" id="UP001301728">
    <property type="component" value="Unassembled WGS sequence"/>
</dbReference>
<dbReference type="CDD" id="cd12797">
    <property type="entry name" value="M23_peptidase"/>
    <property type="match status" value="1"/>
</dbReference>
<keyword evidence="1" id="KW-0732">Signal</keyword>
<dbReference type="InterPro" id="IPR016047">
    <property type="entry name" value="M23ase_b-sheet_dom"/>
</dbReference>
<proteinExistence type="predicted"/>
<feature type="domain" description="M23ase beta-sheet core" evidence="2">
    <location>
        <begin position="173"/>
        <end position="271"/>
    </location>
</feature>
<dbReference type="Gene3D" id="2.70.70.10">
    <property type="entry name" value="Glucose Permease (Domain IIA)"/>
    <property type="match status" value="1"/>
</dbReference>
<dbReference type="InterPro" id="IPR050570">
    <property type="entry name" value="Cell_wall_metabolism_enzyme"/>
</dbReference>
<evidence type="ECO:0000313" key="4">
    <source>
        <dbReference type="Proteomes" id="UP001301728"/>
    </source>
</evidence>
<comment type="caution">
    <text evidence="3">The sequence shown here is derived from an EMBL/GenBank/DDBJ whole genome shotgun (WGS) entry which is preliminary data.</text>
</comment>
<accession>A0ABU5TZG3</accession>
<feature type="chain" id="PRO_5045332892" evidence="1">
    <location>
        <begin position="18"/>
        <end position="280"/>
    </location>
</feature>
<protein>
    <submittedName>
        <fullName evidence="3">M23 family metallopeptidase</fullName>
        <ecNumber evidence="3">3.4.24.-</ecNumber>
    </submittedName>
</protein>
<evidence type="ECO:0000313" key="3">
    <source>
        <dbReference type="EMBL" id="MEA5519283.1"/>
    </source>
</evidence>
<gene>
    <name evidence="3" type="ORF">VB854_10000</name>
</gene>
<reference evidence="3 4" key="1">
    <citation type="submission" date="2023-12" db="EMBL/GenBank/DDBJ databases">
        <title>Baltic Sea Cyanobacteria.</title>
        <authorList>
            <person name="Delbaje E."/>
            <person name="Fewer D.P."/>
            <person name="Shishido T.K."/>
        </authorList>
    </citation>
    <scope>NUCLEOTIDE SEQUENCE [LARGE SCALE GENOMIC DNA]</scope>
    <source>
        <strain evidence="3 4">CCNP 1315</strain>
    </source>
</reference>
<dbReference type="SUPFAM" id="SSF51261">
    <property type="entry name" value="Duplicated hybrid motif"/>
    <property type="match status" value="1"/>
</dbReference>
<name>A0ABU5TZG3_9CYAN</name>
<dbReference type="Pfam" id="PF01551">
    <property type="entry name" value="Peptidase_M23"/>
    <property type="match status" value="1"/>
</dbReference>
<evidence type="ECO:0000256" key="1">
    <source>
        <dbReference type="SAM" id="SignalP"/>
    </source>
</evidence>
<evidence type="ECO:0000259" key="2">
    <source>
        <dbReference type="Pfam" id="PF01551"/>
    </source>
</evidence>
<keyword evidence="4" id="KW-1185">Reference proteome</keyword>
<dbReference type="GO" id="GO:0016787">
    <property type="term" value="F:hydrolase activity"/>
    <property type="evidence" value="ECO:0007669"/>
    <property type="project" value="UniProtKB-KW"/>
</dbReference>
<keyword evidence="3" id="KW-0378">Hydrolase</keyword>
<dbReference type="PANTHER" id="PTHR21666">
    <property type="entry name" value="PEPTIDASE-RELATED"/>
    <property type="match status" value="1"/>
</dbReference>
<dbReference type="InterPro" id="IPR011055">
    <property type="entry name" value="Dup_hybrid_motif"/>
</dbReference>
<dbReference type="PANTHER" id="PTHR21666:SF290">
    <property type="entry name" value="PEPTIDASE M23 DOMAIN PROTEIN"/>
    <property type="match status" value="1"/>
</dbReference>
<dbReference type="EC" id="3.4.24.-" evidence="3"/>
<sequence length="280" mass="29971">MLALITACLAIAIPATASFQVQVTPSSPQLGDTLSVTLNGAANSGSSNPSVVLNGKTYPMFPLSGNRYRALIPTTPLDQAGTRQLQISDGTQQQSITVQVRDRSFPTQSIWLSDEQNSIEGTDFEFDRVDAFKALVTPEKYWNGPFLRPSEGYVSTIYGVRRYYNGEFAEDYYHRGVDYAAGTGSPVVAPAGGRVALVGLESQGFELHGNTVGIDHGQGVTSIFIHLSRIDVKEGDMVKAGQVIGGVGSTGISTGPHLHWGLYVHAQAVDPVPWRSVGVD</sequence>
<feature type="signal peptide" evidence="1">
    <location>
        <begin position="1"/>
        <end position="17"/>
    </location>
</feature>
<dbReference type="EMBL" id="JAYGHT010000026">
    <property type="protein sequence ID" value="MEA5519283.1"/>
    <property type="molecule type" value="Genomic_DNA"/>
</dbReference>
<organism evidence="3 4">
    <name type="scientific">Limnoraphis robusta CCNP1315</name>
    <dbReference type="NCBI Taxonomy" id="3110306"/>
    <lineage>
        <taxon>Bacteria</taxon>
        <taxon>Bacillati</taxon>
        <taxon>Cyanobacteriota</taxon>
        <taxon>Cyanophyceae</taxon>
        <taxon>Oscillatoriophycideae</taxon>
        <taxon>Oscillatoriales</taxon>
        <taxon>Sirenicapillariaceae</taxon>
        <taxon>Limnoraphis</taxon>
    </lineage>
</organism>